<dbReference type="GO" id="GO:0016787">
    <property type="term" value="F:hydrolase activity"/>
    <property type="evidence" value="ECO:0007669"/>
    <property type="project" value="UniProtKB-KW"/>
</dbReference>
<dbReference type="AlphaFoldDB" id="A0AAN6YAN8"/>
<protein>
    <submittedName>
        <fullName evidence="3">Glycoside hydrolase</fullName>
    </submittedName>
</protein>
<dbReference type="InterPro" id="IPR037398">
    <property type="entry name" value="Glyco_hydro_64_fam"/>
</dbReference>
<dbReference type="Pfam" id="PF16483">
    <property type="entry name" value="Glyco_hydro_64"/>
    <property type="match status" value="2"/>
</dbReference>
<keyword evidence="3" id="KW-0378">Hydrolase</keyword>
<dbReference type="EMBL" id="MU858125">
    <property type="protein sequence ID" value="KAK4212547.1"/>
    <property type="molecule type" value="Genomic_DNA"/>
</dbReference>
<dbReference type="PANTHER" id="PTHR38165">
    <property type="match status" value="1"/>
</dbReference>
<reference evidence="3" key="2">
    <citation type="submission" date="2023-05" db="EMBL/GenBank/DDBJ databases">
        <authorList>
            <consortium name="Lawrence Berkeley National Laboratory"/>
            <person name="Steindorff A."/>
            <person name="Hensen N."/>
            <person name="Bonometti L."/>
            <person name="Westerberg I."/>
            <person name="Brannstrom I.O."/>
            <person name="Guillou S."/>
            <person name="Cros-Aarteil S."/>
            <person name="Calhoun S."/>
            <person name="Haridas S."/>
            <person name="Kuo A."/>
            <person name="Mondo S."/>
            <person name="Pangilinan J."/>
            <person name="Riley R."/>
            <person name="Labutti K."/>
            <person name="Andreopoulos B."/>
            <person name="Lipzen A."/>
            <person name="Chen C."/>
            <person name="Yanf M."/>
            <person name="Daum C."/>
            <person name="Ng V."/>
            <person name="Clum A."/>
            <person name="Ohm R."/>
            <person name="Martin F."/>
            <person name="Silar P."/>
            <person name="Natvig D."/>
            <person name="Lalanne C."/>
            <person name="Gautier V."/>
            <person name="Ament-Velasquez S.L."/>
            <person name="Kruys A."/>
            <person name="Hutchinson M.I."/>
            <person name="Powell A.J."/>
            <person name="Barry K."/>
            <person name="Miller A.N."/>
            <person name="Grigoriev I.V."/>
            <person name="Debuchy R."/>
            <person name="Gladieux P."/>
            <person name="Thoren M.H."/>
            <person name="Johannesson H."/>
        </authorList>
    </citation>
    <scope>NUCLEOTIDE SEQUENCE</scope>
    <source>
        <strain evidence="3">PSN293</strain>
    </source>
</reference>
<evidence type="ECO:0000256" key="1">
    <source>
        <dbReference type="SAM" id="MobiDB-lite"/>
    </source>
</evidence>
<gene>
    <name evidence="3" type="ORF">QBC37DRAFT_424736</name>
</gene>
<dbReference type="PANTHER" id="PTHR38165:SF1">
    <property type="entry name" value="GLUCANASE B"/>
    <property type="match status" value="1"/>
</dbReference>
<accession>A0AAN6YAN8</accession>
<feature type="compositionally biased region" description="Pro residues" evidence="1">
    <location>
        <begin position="247"/>
        <end position="266"/>
    </location>
</feature>
<dbReference type="Gene3D" id="2.60.110.10">
    <property type="entry name" value="Thaumatin"/>
    <property type="match status" value="2"/>
</dbReference>
<comment type="caution">
    <text evidence="3">The sequence shown here is derived from an EMBL/GenBank/DDBJ whole genome shotgun (WGS) entry which is preliminary data.</text>
</comment>
<name>A0AAN6YAN8_9PEZI</name>
<organism evidence="3 4">
    <name type="scientific">Rhypophila decipiens</name>
    <dbReference type="NCBI Taxonomy" id="261697"/>
    <lineage>
        <taxon>Eukaryota</taxon>
        <taxon>Fungi</taxon>
        <taxon>Dikarya</taxon>
        <taxon>Ascomycota</taxon>
        <taxon>Pezizomycotina</taxon>
        <taxon>Sordariomycetes</taxon>
        <taxon>Sordariomycetidae</taxon>
        <taxon>Sordariales</taxon>
        <taxon>Naviculisporaceae</taxon>
        <taxon>Rhypophila</taxon>
    </lineage>
</organism>
<sequence length="473" mass="51165">MPDSLTIQLVNRTTTQNVFAYITGLAIKNNMARVFLKPDGHSLYYPKSPPTGVILQPMAEDCAIPLGPPNNTVTVTIPQIAGGRIWFSADDQLNFLLNPGGPGGGAALVEPSVLNPSDPNSQVNFTFCEFTLNNDQLFANISYVDFVSRLPVALTLQAQSGAVQHVSGMPFDPLPKISASLEAQAKKDGWPWDKLIVRKKGTNEPLRILNPTHANAVGASFDGYFEPLVEAAWQKYREGGFDQPRQNQPPPIPPRPEAAPAPPPRPPKPRNLLSKLLHRTSSTASNSPPPVPSHSRPPQFALPTPVCKTLKINTQAGPGIVTGSVRSSDAPLIISSEKFTKPTTADIFSCNTGPFVTGPSPLRNAIIPRLAASFQRSTIAHPPRADCESDPSGDCDEHPSRPETFYKCDITNHYSRIVHECNLDGKGYAFAYDDVQIDEGEDQSGKVNAGDPKVWVVEVGGRDSYVGNKMPVL</sequence>
<reference evidence="3" key="1">
    <citation type="journal article" date="2023" name="Mol. Phylogenet. Evol.">
        <title>Genome-scale phylogeny and comparative genomics of the fungal order Sordariales.</title>
        <authorList>
            <person name="Hensen N."/>
            <person name="Bonometti L."/>
            <person name="Westerberg I."/>
            <person name="Brannstrom I.O."/>
            <person name="Guillou S."/>
            <person name="Cros-Aarteil S."/>
            <person name="Calhoun S."/>
            <person name="Haridas S."/>
            <person name="Kuo A."/>
            <person name="Mondo S."/>
            <person name="Pangilinan J."/>
            <person name="Riley R."/>
            <person name="LaButti K."/>
            <person name="Andreopoulos B."/>
            <person name="Lipzen A."/>
            <person name="Chen C."/>
            <person name="Yan M."/>
            <person name="Daum C."/>
            <person name="Ng V."/>
            <person name="Clum A."/>
            <person name="Steindorff A."/>
            <person name="Ohm R.A."/>
            <person name="Martin F."/>
            <person name="Silar P."/>
            <person name="Natvig D.O."/>
            <person name="Lalanne C."/>
            <person name="Gautier V."/>
            <person name="Ament-Velasquez S.L."/>
            <person name="Kruys A."/>
            <person name="Hutchinson M.I."/>
            <person name="Powell A.J."/>
            <person name="Barry K."/>
            <person name="Miller A.N."/>
            <person name="Grigoriev I.V."/>
            <person name="Debuchy R."/>
            <person name="Gladieux P."/>
            <person name="Hiltunen Thoren M."/>
            <person name="Johannesson H."/>
        </authorList>
    </citation>
    <scope>NUCLEOTIDE SEQUENCE</scope>
    <source>
        <strain evidence="3">PSN293</strain>
    </source>
</reference>
<keyword evidence="4" id="KW-1185">Reference proteome</keyword>
<evidence type="ECO:0000313" key="3">
    <source>
        <dbReference type="EMBL" id="KAK4212547.1"/>
    </source>
</evidence>
<dbReference type="InterPro" id="IPR037176">
    <property type="entry name" value="Osmotin/thaumatin-like_sf"/>
</dbReference>
<dbReference type="PROSITE" id="PS52006">
    <property type="entry name" value="GH64"/>
    <property type="match status" value="1"/>
</dbReference>
<evidence type="ECO:0000259" key="2">
    <source>
        <dbReference type="PROSITE" id="PS52006"/>
    </source>
</evidence>
<dbReference type="Proteomes" id="UP001301769">
    <property type="component" value="Unassembled WGS sequence"/>
</dbReference>
<feature type="domain" description="GH64" evidence="2">
    <location>
        <begin position="20"/>
        <end position="455"/>
    </location>
</feature>
<dbReference type="InterPro" id="IPR032477">
    <property type="entry name" value="Glyco_hydro_64"/>
</dbReference>
<proteinExistence type="predicted"/>
<evidence type="ECO:0000313" key="4">
    <source>
        <dbReference type="Proteomes" id="UP001301769"/>
    </source>
</evidence>
<feature type="region of interest" description="Disordered" evidence="1">
    <location>
        <begin position="240"/>
        <end position="303"/>
    </location>
</feature>